<feature type="non-terminal residue" evidence="1">
    <location>
        <position position="117"/>
    </location>
</feature>
<dbReference type="AlphaFoldDB" id="A0A164TA09"/>
<evidence type="ECO:0000313" key="1">
    <source>
        <dbReference type="EMBL" id="KZS92193.1"/>
    </source>
</evidence>
<reference evidence="1 2" key="1">
    <citation type="journal article" date="2016" name="Mol. Biol. Evol.">
        <title>Comparative Genomics of Early-Diverging Mushroom-Forming Fungi Provides Insights into the Origins of Lignocellulose Decay Capabilities.</title>
        <authorList>
            <person name="Nagy L.G."/>
            <person name="Riley R."/>
            <person name="Tritt A."/>
            <person name="Adam C."/>
            <person name="Daum C."/>
            <person name="Floudas D."/>
            <person name="Sun H."/>
            <person name="Yadav J.S."/>
            <person name="Pangilinan J."/>
            <person name="Larsson K.H."/>
            <person name="Matsuura K."/>
            <person name="Barry K."/>
            <person name="Labutti K."/>
            <person name="Kuo R."/>
            <person name="Ohm R.A."/>
            <person name="Bhattacharya S.S."/>
            <person name="Shirouzu T."/>
            <person name="Yoshinaga Y."/>
            <person name="Martin F.M."/>
            <person name="Grigoriev I.V."/>
            <person name="Hibbett D.S."/>
        </authorList>
    </citation>
    <scope>NUCLEOTIDE SEQUENCE [LARGE SCALE GENOMIC DNA]</scope>
    <source>
        <strain evidence="1 2">HHB9708</strain>
    </source>
</reference>
<protein>
    <submittedName>
        <fullName evidence="1">Uncharacterized protein</fullName>
    </submittedName>
</protein>
<name>A0A164TA09_9AGAM</name>
<proteinExistence type="predicted"/>
<organism evidence="1 2">
    <name type="scientific">Sistotremastrum niveocremeum HHB9708</name>
    <dbReference type="NCBI Taxonomy" id="1314777"/>
    <lineage>
        <taxon>Eukaryota</taxon>
        <taxon>Fungi</taxon>
        <taxon>Dikarya</taxon>
        <taxon>Basidiomycota</taxon>
        <taxon>Agaricomycotina</taxon>
        <taxon>Agaricomycetes</taxon>
        <taxon>Sistotremastrales</taxon>
        <taxon>Sistotremastraceae</taxon>
        <taxon>Sertulicium</taxon>
        <taxon>Sertulicium niveocremeum</taxon>
    </lineage>
</organism>
<dbReference type="EMBL" id="KV419411">
    <property type="protein sequence ID" value="KZS92193.1"/>
    <property type="molecule type" value="Genomic_DNA"/>
</dbReference>
<dbReference type="Proteomes" id="UP000076722">
    <property type="component" value="Unassembled WGS sequence"/>
</dbReference>
<feature type="non-terminal residue" evidence="1">
    <location>
        <position position="1"/>
    </location>
</feature>
<accession>A0A164TA09</accession>
<dbReference type="OrthoDB" id="5967843at2759"/>
<keyword evidence="2" id="KW-1185">Reference proteome</keyword>
<sequence length="117" mass="13717">PQSAESDPIVPCHKSLWDYLTDKNRSEFHHVDRSLHQLPLLKACLQVLMSELETDLLREDVLNSRSGNITFSSEPMKRRISPQLRYACLFWTFHLSLVKYDQSVDCIVRKFLENNLL</sequence>
<gene>
    <name evidence="1" type="ORF">SISNIDRAFT_400478</name>
</gene>
<evidence type="ECO:0000313" key="2">
    <source>
        <dbReference type="Proteomes" id="UP000076722"/>
    </source>
</evidence>